<accession>A0A5C4LBX9</accession>
<evidence type="ECO:0000313" key="7">
    <source>
        <dbReference type="Proteomes" id="UP000305267"/>
    </source>
</evidence>
<proteinExistence type="predicted"/>
<gene>
    <name evidence="6" type="ORF">FF100_21440</name>
</gene>
<keyword evidence="3" id="KW-0804">Transcription</keyword>
<dbReference type="Pfam" id="PF00440">
    <property type="entry name" value="TetR_N"/>
    <property type="match status" value="1"/>
</dbReference>
<dbReference type="PANTHER" id="PTHR47506:SF3">
    <property type="entry name" value="HTH-TYPE TRANSCRIPTIONAL REGULATOR LMRA"/>
    <property type="match status" value="1"/>
</dbReference>
<evidence type="ECO:0000256" key="4">
    <source>
        <dbReference type="PROSITE-ProRule" id="PRU00335"/>
    </source>
</evidence>
<dbReference type="EMBL" id="VDDA01000011">
    <property type="protein sequence ID" value="TNC10723.1"/>
    <property type="molecule type" value="Genomic_DNA"/>
</dbReference>
<dbReference type="InterPro" id="IPR009057">
    <property type="entry name" value="Homeodomain-like_sf"/>
</dbReference>
<keyword evidence="1" id="KW-0805">Transcription regulation</keyword>
<feature type="DNA-binding region" description="H-T-H motif" evidence="4">
    <location>
        <begin position="36"/>
        <end position="55"/>
    </location>
</feature>
<reference evidence="6 7" key="1">
    <citation type="submission" date="2019-06" db="EMBL/GenBank/DDBJ databases">
        <title>Genome of Methylobacterium sp. 17Sr1-39.</title>
        <authorList>
            <person name="Seo T."/>
        </authorList>
    </citation>
    <scope>NUCLEOTIDE SEQUENCE [LARGE SCALE GENOMIC DNA]</scope>
    <source>
        <strain evidence="6 7">17Sr1-39</strain>
    </source>
</reference>
<dbReference type="InterPro" id="IPR001647">
    <property type="entry name" value="HTH_TetR"/>
</dbReference>
<comment type="caution">
    <text evidence="6">The sequence shown here is derived from an EMBL/GenBank/DDBJ whole genome shotgun (WGS) entry which is preliminary data.</text>
</comment>
<evidence type="ECO:0000256" key="3">
    <source>
        <dbReference type="ARBA" id="ARBA00023163"/>
    </source>
</evidence>
<dbReference type="GO" id="GO:0003677">
    <property type="term" value="F:DNA binding"/>
    <property type="evidence" value="ECO:0007669"/>
    <property type="project" value="UniProtKB-UniRule"/>
</dbReference>
<feature type="domain" description="HTH tetR-type" evidence="5">
    <location>
        <begin position="13"/>
        <end position="73"/>
    </location>
</feature>
<organism evidence="6 7">
    <name type="scientific">Methylobacterium terricola</name>
    <dbReference type="NCBI Taxonomy" id="2583531"/>
    <lineage>
        <taxon>Bacteria</taxon>
        <taxon>Pseudomonadati</taxon>
        <taxon>Pseudomonadota</taxon>
        <taxon>Alphaproteobacteria</taxon>
        <taxon>Hyphomicrobiales</taxon>
        <taxon>Methylobacteriaceae</taxon>
        <taxon>Methylobacterium</taxon>
    </lineage>
</organism>
<evidence type="ECO:0000256" key="1">
    <source>
        <dbReference type="ARBA" id="ARBA00023015"/>
    </source>
</evidence>
<dbReference type="PROSITE" id="PS50977">
    <property type="entry name" value="HTH_TETR_2"/>
    <property type="match status" value="1"/>
</dbReference>
<dbReference type="AlphaFoldDB" id="A0A5C4LBX9"/>
<protein>
    <submittedName>
        <fullName evidence="6">TetR/AcrR family transcriptional regulator</fullName>
    </submittedName>
</protein>
<dbReference type="RefSeq" id="WP_139037778.1">
    <property type="nucleotide sequence ID" value="NZ_VDDA01000011.1"/>
</dbReference>
<keyword evidence="2 4" id="KW-0238">DNA-binding</keyword>
<dbReference type="SUPFAM" id="SSF48498">
    <property type="entry name" value="Tetracyclin repressor-like, C-terminal domain"/>
    <property type="match status" value="1"/>
</dbReference>
<dbReference type="SUPFAM" id="SSF46689">
    <property type="entry name" value="Homeodomain-like"/>
    <property type="match status" value="1"/>
</dbReference>
<dbReference type="Gene3D" id="1.10.357.10">
    <property type="entry name" value="Tetracycline Repressor, domain 2"/>
    <property type="match status" value="1"/>
</dbReference>
<name>A0A5C4LBX9_9HYPH</name>
<evidence type="ECO:0000256" key="2">
    <source>
        <dbReference type="ARBA" id="ARBA00023125"/>
    </source>
</evidence>
<keyword evidence="7" id="KW-1185">Reference proteome</keyword>
<dbReference type="PANTHER" id="PTHR47506">
    <property type="entry name" value="TRANSCRIPTIONAL REGULATORY PROTEIN"/>
    <property type="match status" value="1"/>
</dbReference>
<dbReference type="OrthoDB" id="9787680at2"/>
<sequence length="213" mass="21578">MADGRNADGTAPARAGDRIRAAARELFYSRGIRGVGVDEIVARAGVTKPSLYRGFASKDALVVACLEDYAAGLVGRLDEALAAHPGDPRAGLVAFLSGIAGRSARPGFRGCGLTNALVEYPEADHPVRESVRASKRALHARLAAVAGSAGAAAPEPLADALLLLIEGAFACGQIFGTEGPNRSLGLAAEALITANLARPAGCASNPSNGPAAR</sequence>
<evidence type="ECO:0000259" key="5">
    <source>
        <dbReference type="PROSITE" id="PS50977"/>
    </source>
</evidence>
<dbReference type="PRINTS" id="PR00455">
    <property type="entry name" value="HTHTETR"/>
</dbReference>
<dbReference type="InterPro" id="IPR036271">
    <property type="entry name" value="Tet_transcr_reg_TetR-rel_C_sf"/>
</dbReference>
<evidence type="ECO:0000313" key="6">
    <source>
        <dbReference type="EMBL" id="TNC10723.1"/>
    </source>
</evidence>
<dbReference type="Proteomes" id="UP000305267">
    <property type="component" value="Unassembled WGS sequence"/>
</dbReference>